<keyword evidence="2" id="KW-0560">Oxidoreductase</keyword>
<dbReference type="EMBL" id="CYHG01000003">
    <property type="protein sequence ID" value="CUB03212.1"/>
    <property type="molecule type" value="Genomic_DNA"/>
</dbReference>
<dbReference type="NCBIfam" id="NF009902">
    <property type="entry name" value="PRK13365.1"/>
    <property type="match status" value="1"/>
</dbReference>
<organism evidence="2 3">
    <name type="scientific">Marinomonas fungiae</name>
    <dbReference type="NCBI Taxonomy" id="1137284"/>
    <lineage>
        <taxon>Bacteria</taxon>
        <taxon>Pseudomonadati</taxon>
        <taxon>Pseudomonadota</taxon>
        <taxon>Gammaproteobacteria</taxon>
        <taxon>Oceanospirillales</taxon>
        <taxon>Oceanospirillaceae</taxon>
        <taxon>Marinomonas</taxon>
    </lineage>
</organism>
<dbReference type="RefSeq" id="WP_055462185.1">
    <property type="nucleotide sequence ID" value="NZ_CYHG01000003.1"/>
</dbReference>
<reference evidence="3" key="1">
    <citation type="submission" date="2015-08" db="EMBL/GenBank/DDBJ databases">
        <authorList>
            <person name="Varghese N."/>
        </authorList>
    </citation>
    <scope>NUCLEOTIDE SEQUENCE [LARGE SCALE GENOMIC DNA]</scope>
    <source>
        <strain evidence="3">JCM 18476</strain>
    </source>
</reference>
<accession>A0A0K6IIR6</accession>
<evidence type="ECO:0000313" key="2">
    <source>
        <dbReference type="EMBL" id="CUB03212.1"/>
    </source>
</evidence>
<dbReference type="Proteomes" id="UP000182769">
    <property type="component" value="Unassembled WGS sequence"/>
</dbReference>
<keyword evidence="2" id="KW-0223">Dioxygenase</keyword>
<dbReference type="OrthoDB" id="8673673at2"/>
<dbReference type="NCBIfam" id="NF009901">
    <property type="entry name" value="PRK13364.1"/>
    <property type="match status" value="1"/>
</dbReference>
<gene>
    <name evidence="2" type="ORF">Ga0061065_10361</name>
</gene>
<dbReference type="AlphaFoldDB" id="A0A0K6IIR6"/>
<dbReference type="InterPro" id="IPR004183">
    <property type="entry name" value="Xdiol_dOase_suB"/>
</dbReference>
<dbReference type="STRING" id="1137284.GCA_001418205_01059"/>
<feature type="domain" description="Extradiol ring-cleavage dioxygenase class III enzyme subunit B" evidence="1">
    <location>
        <begin position="8"/>
        <end position="268"/>
    </location>
</feature>
<dbReference type="GO" id="GO:0016702">
    <property type="term" value="F:oxidoreductase activity, acting on single donors with incorporation of molecular oxygen, incorporation of two atoms of oxygen"/>
    <property type="evidence" value="ECO:0007669"/>
    <property type="project" value="UniProtKB-ARBA"/>
</dbReference>
<evidence type="ECO:0000259" key="1">
    <source>
        <dbReference type="Pfam" id="PF02900"/>
    </source>
</evidence>
<proteinExistence type="predicted"/>
<dbReference type="Gene3D" id="3.40.830.10">
    <property type="entry name" value="LigB-like"/>
    <property type="match status" value="1"/>
</dbReference>
<keyword evidence="3" id="KW-1185">Reference proteome</keyword>
<sequence length="283" mass="31301">MANIIGGITTSHIPAIANAMANGLEETPYWKPFFDGYPPVRDWLNEKKPDVIILFYNDHGLEFFIDKKPTFAIGVADEYHNADEGWGIPTIPPVTGESDLSWHIANSLVEDGFDMTICQEMKVDHGLTVPLNLMWPGYNYGHVKVIPVCINCEQHPMPQPKRTYALGQAIGRAVASFDQDLKVAVFGTGGMSHQLDGERAGIINREFDIDCLDKLVSDPEALTKYSNLDLVEIAGAQGVELNMLIAMRGTLIGEVKELHRNYHAPISNTGSGLMLLEHTMPKK</sequence>
<name>A0A0K6IIR6_9GAMM</name>
<dbReference type="SUPFAM" id="SSF53213">
    <property type="entry name" value="LigB-like"/>
    <property type="match status" value="1"/>
</dbReference>
<dbReference type="GO" id="GO:0008198">
    <property type="term" value="F:ferrous iron binding"/>
    <property type="evidence" value="ECO:0007669"/>
    <property type="project" value="InterPro"/>
</dbReference>
<dbReference type="NCBIfam" id="NF009903">
    <property type="entry name" value="PRK13366.1"/>
    <property type="match status" value="1"/>
</dbReference>
<dbReference type="Pfam" id="PF02900">
    <property type="entry name" value="LigB"/>
    <property type="match status" value="1"/>
</dbReference>
<evidence type="ECO:0000313" key="3">
    <source>
        <dbReference type="Proteomes" id="UP000182769"/>
    </source>
</evidence>
<protein>
    <submittedName>
        <fullName evidence="2">Protocatechuate 4,5-dioxygenase beta subunit</fullName>
    </submittedName>
</protein>